<dbReference type="InterPro" id="IPR001497">
    <property type="entry name" value="MethylDNA_cys_MeTrfase_AS"/>
</dbReference>
<accession>A0A075G5Q3</accession>
<comment type="catalytic activity">
    <reaction evidence="1">
        <text>a 4-O-methyl-thymidine in DNA + L-cysteinyl-[protein] = a thymidine in DNA + S-methyl-L-cysteinyl-[protein]</text>
        <dbReference type="Rhea" id="RHEA:53428"/>
        <dbReference type="Rhea" id="RHEA-COMP:10131"/>
        <dbReference type="Rhea" id="RHEA-COMP:10132"/>
        <dbReference type="Rhea" id="RHEA-COMP:13555"/>
        <dbReference type="Rhea" id="RHEA-COMP:13556"/>
        <dbReference type="ChEBI" id="CHEBI:29950"/>
        <dbReference type="ChEBI" id="CHEBI:82612"/>
        <dbReference type="ChEBI" id="CHEBI:137386"/>
        <dbReference type="ChEBI" id="CHEBI:137387"/>
        <dbReference type="EC" id="2.1.1.63"/>
    </reaction>
</comment>
<keyword evidence="4" id="KW-0227">DNA damage</keyword>
<dbReference type="GO" id="GO:0003908">
    <property type="term" value="F:methylated-DNA-[protein]-cysteine S-methyltransferase activity"/>
    <property type="evidence" value="ECO:0007669"/>
    <property type="project" value="UniProtKB-EC"/>
</dbReference>
<dbReference type="GO" id="GO:0006281">
    <property type="term" value="P:DNA repair"/>
    <property type="evidence" value="ECO:0007669"/>
    <property type="project" value="UniProtKB-KW"/>
</dbReference>
<reference evidence="9" key="1">
    <citation type="journal article" date="2014" name="Genome Biol. Evol.">
        <title>Pangenome evidence for extensive interdomain horizontal transfer affecting lineage core and shell genes in uncultured planktonic thaumarchaeota and euryarchaeota.</title>
        <authorList>
            <person name="Deschamps P."/>
            <person name="Zivanovic Y."/>
            <person name="Moreira D."/>
            <person name="Rodriguez-Valera F."/>
            <person name="Lopez-Garcia P."/>
        </authorList>
    </citation>
    <scope>NUCLEOTIDE SEQUENCE</scope>
</reference>
<dbReference type="EC" id="2.1.1.63" evidence="9"/>
<evidence type="ECO:0000256" key="5">
    <source>
        <dbReference type="ARBA" id="ARBA00023204"/>
    </source>
</evidence>
<dbReference type="SUPFAM" id="SSF46767">
    <property type="entry name" value="Methylated DNA-protein cysteine methyltransferase, C-terminal domain"/>
    <property type="match status" value="1"/>
</dbReference>
<keyword evidence="3 9" id="KW-0808">Transferase</keyword>
<dbReference type="InterPro" id="IPR036217">
    <property type="entry name" value="MethylDNA_cys_MeTrfase_DNAb"/>
</dbReference>
<proteinExistence type="predicted"/>
<dbReference type="Pfam" id="PF01035">
    <property type="entry name" value="DNA_binding_1"/>
    <property type="match status" value="1"/>
</dbReference>
<comment type="catalytic activity">
    <reaction evidence="6">
        <text>a 6-O-methyl-2'-deoxyguanosine in DNA + L-cysteinyl-[protein] = S-methyl-L-cysteinyl-[protein] + a 2'-deoxyguanosine in DNA</text>
        <dbReference type="Rhea" id="RHEA:24000"/>
        <dbReference type="Rhea" id="RHEA-COMP:10131"/>
        <dbReference type="Rhea" id="RHEA-COMP:10132"/>
        <dbReference type="Rhea" id="RHEA-COMP:11367"/>
        <dbReference type="Rhea" id="RHEA-COMP:11368"/>
        <dbReference type="ChEBI" id="CHEBI:29950"/>
        <dbReference type="ChEBI" id="CHEBI:82612"/>
        <dbReference type="ChEBI" id="CHEBI:85445"/>
        <dbReference type="ChEBI" id="CHEBI:85448"/>
        <dbReference type="EC" id="2.1.1.63"/>
    </reaction>
</comment>
<keyword evidence="7" id="KW-1133">Transmembrane helix</keyword>
<sequence>MTLSIQVYKKLLQVPEGKITTYGDLAKAVGITNGQRVIGNIMKKNPFPAIVPCHRVVQSNGEIGGYAYGKKVKLHMLSKEGIKIQNGKIIDFNKKNFLSNLFLLFGFLQLMFLGVQCF</sequence>
<evidence type="ECO:0000256" key="3">
    <source>
        <dbReference type="ARBA" id="ARBA00022679"/>
    </source>
</evidence>
<dbReference type="EMBL" id="KF900497">
    <property type="protein sequence ID" value="AIE97077.1"/>
    <property type="molecule type" value="Genomic_DNA"/>
</dbReference>
<gene>
    <name evidence="9" type="primary">MGMT</name>
    <name evidence="9" type="synonym">ogt</name>
</gene>
<keyword evidence="7" id="KW-0812">Transmembrane</keyword>
<keyword evidence="5" id="KW-0234">DNA repair</keyword>
<keyword evidence="7" id="KW-0472">Membrane</keyword>
<feature type="transmembrane region" description="Helical" evidence="7">
    <location>
        <begin position="97"/>
        <end position="115"/>
    </location>
</feature>
<dbReference type="PANTHER" id="PTHR10815:SF13">
    <property type="entry name" value="METHYLATED-DNA--PROTEIN-CYSTEINE METHYLTRANSFERASE"/>
    <property type="match status" value="1"/>
</dbReference>
<dbReference type="PROSITE" id="PS00374">
    <property type="entry name" value="MGMT"/>
    <property type="match status" value="1"/>
</dbReference>
<dbReference type="PANTHER" id="PTHR10815">
    <property type="entry name" value="METHYLATED-DNA--PROTEIN-CYSTEINE METHYLTRANSFERASE"/>
    <property type="match status" value="1"/>
</dbReference>
<evidence type="ECO:0000256" key="4">
    <source>
        <dbReference type="ARBA" id="ARBA00022763"/>
    </source>
</evidence>
<feature type="domain" description="Methylated-DNA-[protein]-cysteine S-methyltransferase DNA binding" evidence="8">
    <location>
        <begin position="5"/>
        <end position="82"/>
    </location>
</feature>
<dbReference type="FunFam" id="1.10.10.10:FF:000787">
    <property type="entry name" value="Methylated-DNA--protein-cysteine methyltransferase"/>
    <property type="match status" value="1"/>
</dbReference>
<evidence type="ECO:0000256" key="6">
    <source>
        <dbReference type="ARBA" id="ARBA00049348"/>
    </source>
</evidence>
<evidence type="ECO:0000256" key="2">
    <source>
        <dbReference type="ARBA" id="ARBA00022603"/>
    </source>
</evidence>
<protein>
    <submittedName>
        <fullName evidence="9">Methylated-DNA--protein-cysteine methyltransferase (MGMT, ogt)</fullName>
        <ecNumber evidence="9">2.1.1.63</ecNumber>
    </submittedName>
</protein>
<evidence type="ECO:0000256" key="1">
    <source>
        <dbReference type="ARBA" id="ARBA00001286"/>
    </source>
</evidence>
<evidence type="ECO:0000256" key="7">
    <source>
        <dbReference type="SAM" id="Phobius"/>
    </source>
</evidence>
<evidence type="ECO:0000259" key="8">
    <source>
        <dbReference type="Pfam" id="PF01035"/>
    </source>
</evidence>
<evidence type="ECO:0000313" key="9">
    <source>
        <dbReference type="EMBL" id="AIE97077.1"/>
    </source>
</evidence>
<dbReference type="AlphaFoldDB" id="A0A075G5Q3"/>
<name>A0A075G5Q3_9ARCH</name>
<dbReference type="Gene3D" id="1.10.10.10">
    <property type="entry name" value="Winged helix-like DNA-binding domain superfamily/Winged helix DNA-binding domain"/>
    <property type="match status" value="1"/>
</dbReference>
<keyword evidence="2 9" id="KW-0489">Methyltransferase</keyword>
<organism evidence="9">
    <name type="scientific">uncultured marine thaumarchaeote AD1000_89_F09</name>
    <dbReference type="NCBI Taxonomy" id="1455947"/>
    <lineage>
        <taxon>Archaea</taxon>
        <taxon>Nitrososphaerota</taxon>
        <taxon>environmental samples</taxon>
    </lineage>
</organism>
<dbReference type="InterPro" id="IPR036388">
    <property type="entry name" value="WH-like_DNA-bd_sf"/>
</dbReference>
<dbReference type="CDD" id="cd06445">
    <property type="entry name" value="ATase"/>
    <property type="match status" value="1"/>
</dbReference>
<dbReference type="GO" id="GO:0032259">
    <property type="term" value="P:methylation"/>
    <property type="evidence" value="ECO:0007669"/>
    <property type="project" value="UniProtKB-KW"/>
</dbReference>
<dbReference type="NCBIfam" id="TIGR00589">
    <property type="entry name" value="ogt"/>
    <property type="match status" value="1"/>
</dbReference>
<dbReference type="InterPro" id="IPR014048">
    <property type="entry name" value="MethylDNA_cys_MeTrfase_DNA-bd"/>
</dbReference>